<organism evidence="4 5">
    <name type="scientific">Hortaea werneckii EXF-2000</name>
    <dbReference type="NCBI Taxonomy" id="1157616"/>
    <lineage>
        <taxon>Eukaryota</taxon>
        <taxon>Fungi</taxon>
        <taxon>Dikarya</taxon>
        <taxon>Ascomycota</taxon>
        <taxon>Pezizomycotina</taxon>
        <taxon>Dothideomycetes</taxon>
        <taxon>Dothideomycetidae</taxon>
        <taxon>Mycosphaerellales</taxon>
        <taxon>Teratosphaeriaceae</taxon>
        <taxon>Hortaea</taxon>
    </lineage>
</organism>
<evidence type="ECO:0000259" key="3">
    <source>
        <dbReference type="PROSITE" id="PS50157"/>
    </source>
</evidence>
<proteinExistence type="predicted"/>
<dbReference type="InterPro" id="IPR013087">
    <property type="entry name" value="Znf_C2H2_type"/>
</dbReference>
<keyword evidence="1" id="KW-0862">Zinc</keyword>
<feature type="region of interest" description="Disordered" evidence="2">
    <location>
        <begin position="187"/>
        <end position="206"/>
    </location>
</feature>
<dbReference type="EMBL" id="MUNK01000223">
    <property type="protein sequence ID" value="OTA24934.1"/>
    <property type="molecule type" value="Genomic_DNA"/>
</dbReference>
<feature type="domain" description="C2H2-type" evidence="3">
    <location>
        <begin position="519"/>
        <end position="545"/>
    </location>
</feature>
<dbReference type="VEuPathDB" id="FungiDB:BTJ68_12301"/>
<dbReference type="AlphaFoldDB" id="A0A1Z5SVW2"/>
<evidence type="ECO:0000313" key="5">
    <source>
        <dbReference type="Proteomes" id="UP000194280"/>
    </source>
</evidence>
<keyword evidence="5" id="KW-1185">Reference proteome</keyword>
<evidence type="ECO:0000313" key="4">
    <source>
        <dbReference type="EMBL" id="OTA24934.1"/>
    </source>
</evidence>
<name>A0A1Z5SVW2_HORWE</name>
<dbReference type="InParanoid" id="A0A1Z5SVW2"/>
<keyword evidence="1" id="KW-0863">Zinc-finger</keyword>
<evidence type="ECO:0000256" key="1">
    <source>
        <dbReference type="PROSITE-ProRule" id="PRU00042"/>
    </source>
</evidence>
<dbReference type="GO" id="GO:0008270">
    <property type="term" value="F:zinc ion binding"/>
    <property type="evidence" value="ECO:0007669"/>
    <property type="project" value="UniProtKB-KW"/>
</dbReference>
<dbReference type="Proteomes" id="UP000194280">
    <property type="component" value="Unassembled WGS sequence"/>
</dbReference>
<dbReference type="InterPro" id="IPR036236">
    <property type="entry name" value="Znf_C2H2_sf"/>
</dbReference>
<dbReference type="PROSITE" id="PS50157">
    <property type="entry name" value="ZINC_FINGER_C2H2_2"/>
    <property type="match status" value="1"/>
</dbReference>
<accession>A0A1Z5SVW2</accession>
<gene>
    <name evidence="4" type="ORF">BTJ68_12301</name>
</gene>
<dbReference type="Gene3D" id="3.30.160.60">
    <property type="entry name" value="Classic Zinc Finger"/>
    <property type="match status" value="1"/>
</dbReference>
<reference evidence="4 5" key="1">
    <citation type="submission" date="2017-01" db="EMBL/GenBank/DDBJ databases">
        <title>The recent genome duplication of the halophilic yeast Hortaea werneckii: insights from long-read sequencing.</title>
        <authorList>
            <person name="Sinha S."/>
            <person name="Flibotte S."/>
            <person name="Neira M."/>
            <person name="Lenassi M."/>
            <person name="Gostincar C."/>
            <person name="Stajich J.E."/>
            <person name="Nislow C.E."/>
        </authorList>
    </citation>
    <scope>NUCLEOTIDE SEQUENCE [LARGE SCALE GENOMIC DNA]</scope>
    <source>
        <strain evidence="4 5">EXF-2000</strain>
    </source>
</reference>
<evidence type="ECO:0000256" key="2">
    <source>
        <dbReference type="SAM" id="MobiDB-lite"/>
    </source>
</evidence>
<protein>
    <recommendedName>
        <fullName evidence="3">C2H2-type domain-containing protein</fullName>
    </recommendedName>
</protein>
<keyword evidence="1" id="KW-0479">Metal-binding</keyword>
<comment type="caution">
    <text evidence="4">The sequence shown here is derived from an EMBL/GenBank/DDBJ whole genome shotgun (WGS) entry which is preliminary data.</text>
</comment>
<dbReference type="OrthoDB" id="10018191at2759"/>
<sequence>MPEQEVLACLPTTLQYTPLQLPRTTAVESSVLLLEATTSRTPNQHGCTNTPLPSARPFPKAAVSTPSSSLYFVLQQLHVCSSSSTALDHRRTSAPLALVTTVQTASGEINRLVLPIRARDLGHLFQDPDISALVMLREVESLNWTMFHNEYTMSSNLTTPSRHQPGFDLPDLDTRLHDPKHATAVSFGGWLTPPQSAHESRRGSLANSLDTDQAFSAHPNGAISMPVTPVHVNNYSHNPLRSQWTQHTSNLATQIQDLFSNQQYQDALPDPKMAQLCVSPGQDGDLMYSSPQHATSMNDLDTHMDAASSQWMHSHGNAMSSMEDVDLRPALFQDAPQFASNFQYESHAKLGHGLSVDTTTAAPGNMYDDTTSNLVQPQLVVPSQLSPGEDWSMVEYPDYCNTQDGTPGLVSATSSFSAFDFPEASTPEADHTMYTEDQGYVMVKPEPLTSPTTSSAYSIMQASPQRTRKKSVKRGGKSNIPRAFWKNQATNCLVYVEGNCHFTKEGRVVVQNNPVLKPHKCHCGNSFERSEHLKRHQKSHSPSRDYPCPLLGCKSKGSARGDNATDHFKTHLKKDIKGRRNQFIEWPELKVKILETYPPDRAHKMLGKLEKACKSDPVNFASQMIYFDLE</sequence>
<dbReference type="SUPFAM" id="SSF57667">
    <property type="entry name" value="beta-beta-alpha zinc fingers"/>
    <property type="match status" value="1"/>
</dbReference>
<dbReference type="STRING" id="1157616.A0A1Z5SVW2"/>